<keyword evidence="1 4" id="KW-0479">Metal-binding</keyword>
<dbReference type="Proteomes" id="UP000666240">
    <property type="component" value="Unassembled WGS sequence"/>
</dbReference>
<evidence type="ECO:0000256" key="2">
    <source>
        <dbReference type="ARBA" id="ARBA00022833"/>
    </source>
</evidence>
<dbReference type="InterPro" id="IPR036291">
    <property type="entry name" value="NAD(P)-bd_dom_sf"/>
</dbReference>
<organism evidence="6 7">
    <name type="scientific">Tianweitania sediminis</name>
    <dbReference type="NCBI Taxonomy" id="1502156"/>
    <lineage>
        <taxon>Bacteria</taxon>
        <taxon>Pseudomonadati</taxon>
        <taxon>Pseudomonadota</taxon>
        <taxon>Alphaproteobacteria</taxon>
        <taxon>Hyphomicrobiales</taxon>
        <taxon>Phyllobacteriaceae</taxon>
        <taxon>Tianweitania</taxon>
    </lineage>
</organism>
<evidence type="ECO:0000256" key="4">
    <source>
        <dbReference type="RuleBase" id="RU361277"/>
    </source>
</evidence>
<dbReference type="RefSeq" id="WP_209333698.1">
    <property type="nucleotide sequence ID" value="NZ_JAGIYY010000001.1"/>
</dbReference>
<proteinExistence type="inferred from homology"/>
<protein>
    <submittedName>
        <fullName evidence="6">Alcohol dehydrogenase catalytic domain-containing protein</fullName>
    </submittedName>
</protein>
<name>A0A8J7QZI6_9HYPH</name>
<dbReference type="PROSITE" id="PS00059">
    <property type="entry name" value="ADH_ZINC"/>
    <property type="match status" value="1"/>
</dbReference>
<keyword evidence="2 4" id="KW-0862">Zinc</keyword>
<dbReference type="SUPFAM" id="SSF51735">
    <property type="entry name" value="NAD(P)-binding Rossmann-fold domains"/>
    <property type="match status" value="1"/>
</dbReference>
<dbReference type="InterPro" id="IPR013149">
    <property type="entry name" value="ADH-like_C"/>
</dbReference>
<dbReference type="Pfam" id="PF00107">
    <property type="entry name" value="ADH_zinc_N"/>
    <property type="match status" value="1"/>
</dbReference>
<dbReference type="InterPro" id="IPR013154">
    <property type="entry name" value="ADH-like_N"/>
</dbReference>
<comment type="similarity">
    <text evidence="4">Belongs to the zinc-containing alcohol dehydrogenase family.</text>
</comment>
<dbReference type="PANTHER" id="PTHR43401:SF2">
    <property type="entry name" value="L-THREONINE 3-DEHYDROGENASE"/>
    <property type="match status" value="1"/>
</dbReference>
<dbReference type="SMART" id="SM00829">
    <property type="entry name" value="PKS_ER"/>
    <property type="match status" value="1"/>
</dbReference>
<dbReference type="Gene3D" id="3.90.180.10">
    <property type="entry name" value="Medium-chain alcohol dehydrogenases, catalytic domain"/>
    <property type="match status" value="1"/>
</dbReference>
<dbReference type="GO" id="GO:0016616">
    <property type="term" value="F:oxidoreductase activity, acting on the CH-OH group of donors, NAD or NADP as acceptor"/>
    <property type="evidence" value="ECO:0007669"/>
    <property type="project" value="UniProtKB-ARBA"/>
</dbReference>
<dbReference type="InterPro" id="IPR011032">
    <property type="entry name" value="GroES-like_sf"/>
</dbReference>
<dbReference type="EMBL" id="JAGIYY010000001">
    <property type="protein sequence ID" value="MBP0437713.1"/>
    <property type="molecule type" value="Genomic_DNA"/>
</dbReference>
<dbReference type="PANTHER" id="PTHR43401">
    <property type="entry name" value="L-THREONINE 3-DEHYDROGENASE"/>
    <property type="match status" value="1"/>
</dbReference>
<keyword evidence="3" id="KW-0560">Oxidoreductase</keyword>
<dbReference type="Pfam" id="PF08240">
    <property type="entry name" value="ADH_N"/>
    <property type="match status" value="1"/>
</dbReference>
<comment type="cofactor">
    <cofactor evidence="4">
        <name>Zn(2+)</name>
        <dbReference type="ChEBI" id="CHEBI:29105"/>
    </cofactor>
</comment>
<evidence type="ECO:0000256" key="1">
    <source>
        <dbReference type="ARBA" id="ARBA00022723"/>
    </source>
</evidence>
<evidence type="ECO:0000313" key="6">
    <source>
        <dbReference type="EMBL" id="MBP0437713.1"/>
    </source>
</evidence>
<accession>A0A8J7QZI6</accession>
<sequence>MLALRKTAPAPGLELLNTSQPDKLAENEVMIAVAAAGVCGSDLHVDDWSAGYEFMVPLLPVTLGHEFSGRVVAVGSAVRSVSVGQRVTAWPSAPCGVCRACKTGRPQNCSDKRTVGLYRDGAFATHTVARESGVFPLPESVDFELAALVEPLCVGARAVNVGEIRQGQKVVVLGPGTIGQAIALFARLSGAISVAVAGFDDGSRLSVLNKLGFEDTFDLAEAGSADELFQRFGNADAVFEATGHASSIADGLRLLRNEGTLVLTGIHAEPTTINLLEIVRRKLQIRGSHGSRREDWARVIDTLEHRGEEFRGMITHRLPLSRALEGFALARERSASKVLILPDEREAQS</sequence>
<comment type="caution">
    <text evidence="6">The sequence shown here is derived from an EMBL/GenBank/DDBJ whole genome shotgun (WGS) entry which is preliminary data.</text>
</comment>
<evidence type="ECO:0000313" key="7">
    <source>
        <dbReference type="Proteomes" id="UP000666240"/>
    </source>
</evidence>
<dbReference type="InterPro" id="IPR002328">
    <property type="entry name" value="ADH_Zn_CS"/>
</dbReference>
<dbReference type="GO" id="GO:0008270">
    <property type="term" value="F:zinc ion binding"/>
    <property type="evidence" value="ECO:0007669"/>
    <property type="project" value="InterPro"/>
</dbReference>
<evidence type="ECO:0000256" key="3">
    <source>
        <dbReference type="ARBA" id="ARBA00023002"/>
    </source>
</evidence>
<dbReference type="AlphaFoldDB" id="A0A8J7QZI6"/>
<reference evidence="6" key="1">
    <citation type="submission" date="2021-03" db="EMBL/GenBank/DDBJ databases">
        <title>Genome sequencing and assembly of Tianweitania sediminis.</title>
        <authorList>
            <person name="Chhetri G."/>
        </authorList>
    </citation>
    <scope>NUCLEOTIDE SEQUENCE</scope>
    <source>
        <strain evidence="6">Z8</strain>
    </source>
</reference>
<dbReference type="SUPFAM" id="SSF50129">
    <property type="entry name" value="GroES-like"/>
    <property type="match status" value="1"/>
</dbReference>
<dbReference type="InterPro" id="IPR020843">
    <property type="entry name" value="ER"/>
</dbReference>
<feature type="domain" description="Enoyl reductase (ER)" evidence="5">
    <location>
        <begin position="14"/>
        <end position="340"/>
    </location>
</feature>
<gene>
    <name evidence="6" type="ORF">J5Y06_03465</name>
</gene>
<dbReference type="Gene3D" id="3.40.50.720">
    <property type="entry name" value="NAD(P)-binding Rossmann-like Domain"/>
    <property type="match status" value="1"/>
</dbReference>
<dbReference type="InterPro" id="IPR050129">
    <property type="entry name" value="Zn_alcohol_dh"/>
</dbReference>
<keyword evidence="7" id="KW-1185">Reference proteome</keyword>
<evidence type="ECO:0000259" key="5">
    <source>
        <dbReference type="SMART" id="SM00829"/>
    </source>
</evidence>